<gene>
    <name evidence="1" type="ORF">EV182_004003</name>
</gene>
<dbReference type="EMBL" id="JAMZIH010006288">
    <property type="protein sequence ID" value="KAJ1674080.1"/>
    <property type="molecule type" value="Genomic_DNA"/>
</dbReference>
<organism evidence="1 2">
    <name type="scientific">Spiromyces aspiralis</name>
    <dbReference type="NCBI Taxonomy" id="68401"/>
    <lineage>
        <taxon>Eukaryota</taxon>
        <taxon>Fungi</taxon>
        <taxon>Fungi incertae sedis</taxon>
        <taxon>Zoopagomycota</taxon>
        <taxon>Kickxellomycotina</taxon>
        <taxon>Kickxellomycetes</taxon>
        <taxon>Kickxellales</taxon>
        <taxon>Kickxellaceae</taxon>
        <taxon>Spiromyces</taxon>
    </lineage>
</organism>
<sequence length="221" mass="25189">MHTQAPPQGCNSNQYADLASNSPRFGYYSNIVPLYHQRDQLLNSLQTDPANLSQQSCTHGLSVLRHVQSPRVQIDPHVYRDWLIFEERLKQNYRRLRRKKRRYLTQTFLLSVLALSFGWGSLFGSSAYQFLCRVLFCVCVFSISHTVNNRKFKQSVKFLDQCNRVLYQYRMRLEPNPNALTQQDPTIAGLAKSQSATDLSRGQGIPPTAAISGTISATNSK</sequence>
<accession>A0ACC1HFD1</accession>
<dbReference type="Proteomes" id="UP001145114">
    <property type="component" value="Unassembled WGS sequence"/>
</dbReference>
<feature type="non-terminal residue" evidence="1">
    <location>
        <position position="221"/>
    </location>
</feature>
<comment type="caution">
    <text evidence="1">The sequence shown here is derived from an EMBL/GenBank/DDBJ whole genome shotgun (WGS) entry which is preliminary data.</text>
</comment>
<name>A0ACC1HFD1_9FUNG</name>
<reference evidence="1" key="1">
    <citation type="submission" date="2022-06" db="EMBL/GenBank/DDBJ databases">
        <title>Phylogenomic reconstructions and comparative analyses of Kickxellomycotina fungi.</title>
        <authorList>
            <person name="Reynolds N.K."/>
            <person name="Stajich J.E."/>
            <person name="Barry K."/>
            <person name="Grigoriev I.V."/>
            <person name="Crous P."/>
            <person name="Smith M.E."/>
        </authorList>
    </citation>
    <scope>NUCLEOTIDE SEQUENCE</scope>
    <source>
        <strain evidence="1">RSA 2271</strain>
    </source>
</reference>
<evidence type="ECO:0000313" key="1">
    <source>
        <dbReference type="EMBL" id="KAJ1674080.1"/>
    </source>
</evidence>
<evidence type="ECO:0000313" key="2">
    <source>
        <dbReference type="Proteomes" id="UP001145114"/>
    </source>
</evidence>
<keyword evidence="2" id="KW-1185">Reference proteome</keyword>
<proteinExistence type="predicted"/>
<protein>
    <submittedName>
        <fullName evidence="1">Uncharacterized protein</fullName>
    </submittedName>
</protein>